<dbReference type="FunFam" id="2.60.40.10:FF:000367">
    <property type="entry name" value="Neural cell adhesion molecule L1-like protein"/>
    <property type="match status" value="1"/>
</dbReference>
<feature type="region of interest" description="Disordered" evidence="10">
    <location>
        <begin position="1189"/>
        <end position="1235"/>
    </location>
</feature>
<evidence type="ECO:0000259" key="13">
    <source>
        <dbReference type="PROSITE" id="PS50853"/>
    </source>
</evidence>
<dbReference type="SMART" id="SM00408">
    <property type="entry name" value="IGc2"/>
    <property type="match status" value="2"/>
</dbReference>
<dbReference type="GO" id="GO:0016020">
    <property type="term" value="C:membrane"/>
    <property type="evidence" value="ECO:0007669"/>
    <property type="project" value="UniProtKB-SubCell"/>
</dbReference>
<dbReference type="InterPro" id="IPR003961">
    <property type="entry name" value="FN3_dom"/>
</dbReference>
<dbReference type="InterPro" id="IPR036179">
    <property type="entry name" value="Ig-like_dom_sf"/>
</dbReference>
<keyword evidence="9" id="KW-0393">Immunoglobulin domain</keyword>
<feature type="domain" description="Ig-like" evidence="12">
    <location>
        <begin position="391"/>
        <end position="477"/>
    </location>
</feature>
<dbReference type="SMART" id="SM00060">
    <property type="entry name" value="FN3"/>
    <property type="match status" value="5"/>
</dbReference>
<dbReference type="PANTHER" id="PTHR44170:SF36">
    <property type="entry name" value="L1 CELL ADHESION MOLECULE"/>
    <property type="match status" value="1"/>
</dbReference>
<feature type="domain" description="Fibronectin type-III" evidence="13">
    <location>
        <begin position="989"/>
        <end position="1084"/>
    </location>
</feature>
<feature type="domain" description="Ig-like" evidence="12">
    <location>
        <begin position="482"/>
        <end position="573"/>
    </location>
</feature>
<feature type="region of interest" description="Disordered" evidence="10">
    <location>
        <begin position="660"/>
        <end position="688"/>
    </location>
</feature>
<evidence type="ECO:0000256" key="5">
    <source>
        <dbReference type="ARBA" id="ARBA00022889"/>
    </source>
</evidence>
<evidence type="ECO:0000313" key="15">
    <source>
        <dbReference type="Proteomes" id="UP000018467"/>
    </source>
</evidence>
<evidence type="ECO:0000256" key="6">
    <source>
        <dbReference type="ARBA" id="ARBA00022989"/>
    </source>
</evidence>
<evidence type="ECO:0000256" key="11">
    <source>
        <dbReference type="SAM" id="Phobius"/>
    </source>
</evidence>
<feature type="compositionally biased region" description="Polar residues" evidence="10">
    <location>
        <begin position="660"/>
        <end position="669"/>
    </location>
</feature>
<dbReference type="Pfam" id="PF00041">
    <property type="entry name" value="fn3"/>
    <property type="match status" value="4"/>
</dbReference>
<evidence type="ECO:0000256" key="9">
    <source>
        <dbReference type="ARBA" id="ARBA00023319"/>
    </source>
</evidence>
<dbReference type="InterPro" id="IPR003599">
    <property type="entry name" value="Ig_sub"/>
</dbReference>
<dbReference type="GeneTree" id="ENSGT00940000157506"/>
<evidence type="ECO:0000256" key="8">
    <source>
        <dbReference type="ARBA" id="ARBA00023157"/>
    </source>
</evidence>
<dbReference type="SMART" id="SM00409">
    <property type="entry name" value="IG"/>
    <property type="match status" value="3"/>
</dbReference>
<dbReference type="InParanoid" id="A0A3B1K1C3"/>
<feature type="domain" description="Fibronectin type-III" evidence="13">
    <location>
        <begin position="677"/>
        <end position="771"/>
    </location>
</feature>
<dbReference type="InterPro" id="IPR026966">
    <property type="entry name" value="Neurofascin/L1/NrCAM_C"/>
</dbReference>
<dbReference type="PROSITE" id="PS50835">
    <property type="entry name" value="IG_LIKE"/>
    <property type="match status" value="3"/>
</dbReference>
<feature type="domain" description="Ig-like" evidence="12">
    <location>
        <begin position="133"/>
        <end position="219"/>
    </location>
</feature>
<evidence type="ECO:0008006" key="16">
    <source>
        <dbReference type="Google" id="ProtNLM"/>
    </source>
</evidence>
<dbReference type="Pfam" id="PF13927">
    <property type="entry name" value="Ig_3"/>
    <property type="match status" value="2"/>
</dbReference>
<reference evidence="14" key="3">
    <citation type="submission" date="2025-08" db="UniProtKB">
        <authorList>
            <consortium name="Ensembl"/>
        </authorList>
    </citation>
    <scope>IDENTIFICATION</scope>
</reference>
<reference evidence="15" key="1">
    <citation type="submission" date="2013-03" db="EMBL/GenBank/DDBJ databases">
        <authorList>
            <person name="Jeffery W."/>
            <person name="Warren W."/>
            <person name="Wilson R.K."/>
        </authorList>
    </citation>
    <scope>NUCLEOTIDE SEQUENCE</scope>
    <source>
        <strain evidence="15">female</strain>
    </source>
</reference>
<dbReference type="Bgee" id="ENSAMXG00000041624">
    <property type="expression patterns" value="Expressed in brain and 5 other cell types or tissues"/>
</dbReference>
<sequence>MPHWLILQQNWIIIVLYRPPGQMGEFTHELDMLLSSIPEQDCPMLILGDMNIPHDYQLHRLPIPHAVFRTGAGPQYRWVKDGTLYVEESSITANETDDLKSYQGKYRCYVSNELGTAMSDEIELITDSTPILPKEKRVRKTVHEGDSVVLHCNPPNSSVTPYIHWMDRTDAHPSERRVTIGLDGNLYFANVLNKDTRDDYTCNAQYSAARTILPKEPISLHVTPCEVLTIHCPKAPPQYTVHSPRPQYTVYSPRPHYTVQKPRPQYTVYSPRPQYTVHKSCSHYNVQKPRPQYTVYSPRPQYTVHSPRPHYTVQKPAHITRSKKPPHSTLRFPTIPLPPVNPPHIVSSCFLLFSYSLFLFFPSLALALSLSLYLVLSLSPSVSLSLSELPPQILTEDKVMYNLTEGSSVFLDCRAFGSPPPKITCVELENVPQKLALENARATQFANGSLQITDVMREDSGMYFCSVKNLSISATLAVMNRTRIINPPQDLHVPRGQAAVLQCEYQVDQELLDPTILWRKDNNKIMTSAQDDKYTVFENGSLKITDVQQKDAGSYSCEVMTKLDADKASGSITVVDKPDAPHSLRLSEKSSRSVTLSWIPGNENNSPVSEYVIEVREEMHGLSEVKRVSAEMNHLEIPLLPFCTYNFRVTAVNNIGTSDFSLPSESYTTPPAKPDKNPGSVRSESTDPKSMVITWEEVDRRHFNGPGFRYKVMWRQAAGQGPKWNEDFVSHPPFTVNNTDTFSAFEIKVQALNDLGHGPSPAPKLGHSGEDTPLKPPTGVAVNQYNDTAVTITWTAVDRESVRGHLLGYKIHLKRLGPHQEHHGNRKRLLERSREESWEIDVLRDEKEEKIVSGLEYYSNYQLSITAHNSKGEGPPSDPVHFNTPEGVPGAPTDLRCESPSQTKLSLHWNHPHKPNGVLRGYVLHYQAQGVDGSPSEVQMVTIHDPSLNNYTLDNLDSQSRYFFSLRAETHAGLGEEAKVNATTLLDGEPPNYVNATVGETSVNLSWVPGHRHRNVGFTIHYLRKSAGGEWEESEQVNSTQAFYELQGLQSGTEYVLEIRHKNITYWTQGLQTNGPRLSEVQNGFASQGWFIGLISAVVLLLLILLILCFIKRSRGGKYSVKDKEEGQVDSDARPMKDEAFGEYSSDNDEKRSISQPSLCPDSKRGSDDSLAEYGDSVDIQFNEDGSFIGQYSGRRDHHAHADRDSSGAASPTNPNMPRPSMSFPNSVTGILGGN</sequence>
<dbReference type="AlphaFoldDB" id="A0A3B1K1C3"/>
<reference evidence="14" key="4">
    <citation type="submission" date="2025-09" db="UniProtKB">
        <authorList>
            <consortium name="Ensembl"/>
        </authorList>
    </citation>
    <scope>IDENTIFICATION</scope>
</reference>
<feature type="transmembrane region" description="Helical" evidence="11">
    <location>
        <begin position="1090"/>
        <end position="1111"/>
    </location>
</feature>
<proteinExistence type="inferred from homology"/>
<dbReference type="Gene3D" id="2.60.40.10">
    <property type="entry name" value="Immunoglobulins"/>
    <property type="match status" value="8"/>
</dbReference>
<keyword evidence="5" id="KW-0130">Cell adhesion</keyword>
<keyword evidence="15" id="KW-1185">Reference proteome</keyword>
<feature type="domain" description="Fibronectin type-III" evidence="13">
    <location>
        <begin position="580"/>
        <end position="672"/>
    </location>
</feature>
<dbReference type="PANTHER" id="PTHR44170">
    <property type="entry name" value="PROTEIN SIDEKICK"/>
    <property type="match status" value="1"/>
</dbReference>
<dbReference type="FunFam" id="2.60.40.10:FF:000028">
    <property type="entry name" value="Neuronal cell adhesion molecule"/>
    <property type="match status" value="1"/>
</dbReference>
<organism evidence="14 15">
    <name type="scientific">Astyanax mexicanus</name>
    <name type="common">Blind cave fish</name>
    <name type="synonym">Astyanax fasciatus mexicanus</name>
    <dbReference type="NCBI Taxonomy" id="7994"/>
    <lineage>
        <taxon>Eukaryota</taxon>
        <taxon>Metazoa</taxon>
        <taxon>Chordata</taxon>
        <taxon>Craniata</taxon>
        <taxon>Vertebrata</taxon>
        <taxon>Euteleostomi</taxon>
        <taxon>Actinopterygii</taxon>
        <taxon>Neopterygii</taxon>
        <taxon>Teleostei</taxon>
        <taxon>Ostariophysi</taxon>
        <taxon>Characiformes</taxon>
        <taxon>Characoidei</taxon>
        <taxon>Acestrorhamphidae</taxon>
        <taxon>Acestrorhamphinae</taxon>
        <taxon>Astyanax</taxon>
    </lineage>
</organism>
<comment type="similarity">
    <text evidence="2">Belongs to the immunoglobulin superfamily. L1/neurofascin/NgCAM family.</text>
</comment>
<dbReference type="GO" id="GO:0098609">
    <property type="term" value="P:cell-cell adhesion"/>
    <property type="evidence" value="ECO:0007669"/>
    <property type="project" value="TreeGrafter"/>
</dbReference>
<dbReference type="Proteomes" id="UP000018467">
    <property type="component" value="Unassembled WGS sequence"/>
</dbReference>
<dbReference type="InterPro" id="IPR007110">
    <property type="entry name" value="Ig-like_dom"/>
</dbReference>
<feature type="region of interest" description="Disordered" evidence="10">
    <location>
        <begin position="1121"/>
        <end position="1171"/>
    </location>
</feature>
<protein>
    <recommendedName>
        <fullName evidence="16">Neural adhesion molecule L1.1</fullName>
    </recommendedName>
</protein>
<reference evidence="15" key="2">
    <citation type="journal article" date="2014" name="Nat. Commun.">
        <title>The cavefish genome reveals candidate genes for eye loss.</title>
        <authorList>
            <person name="McGaugh S.E."/>
            <person name="Gross J.B."/>
            <person name="Aken B."/>
            <person name="Blin M."/>
            <person name="Borowsky R."/>
            <person name="Chalopin D."/>
            <person name="Hinaux H."/>
            <person name="Jeffery W.R."/>
            <person name="Keene A."/>
            <person name="Ma L."/>
            <person name="Minx P."/>
            <person name="Murphy D."/>
            <person name="O'Quin K.E."/>
            <person name="Retaux S."/>
            <person name="Rohner N."/>
            <person name="Searle S.M."/>
            <person name="Stahl B.A."/>
            <person name="Tabin C."/>
            <person name="Volff J.N."/>
            <person name="Yoshizawa M."/>
            <person name="Warren W.C."/>
        </authorList>
    </citation>
    <scope>NUCLEOTIDE SEQUENCE [LARGE SCALE GENOMIC DNA]</scope>
    <source>
        <strain evidence="15">female</strain>
    </source>
</reference>
<dbReference type="Pfam" id="PF13882">
    <property type="entry name" value="Bravo_FIGEY"/>
    <property type="match status" value="1"/>
</dbReference>
<dbReference type="PROSITE" id="PS50853">
    <property type="entry name" value="FN3"/>
    <property type="match status" value="5"/>
</dbReference>
<dbReference type="STRING" id="7994.ENSAMXP00000047885"/>
<evidence type="ECO:0000259" key="12">
    <source>
        <dbReference type="PROSITE" id="PS50835"/>
    </source>
</evidence>
<dbReference type="CDD" id="cd00063">
    <property type="entry name" value="FN3"/>
    <property type="match status" value="5"/>
</dbReference>
<evidence type="ECO:0000256" key="10">
    <source>
        <dbReference type="SAM" id="MobiDB-lite"/>
    </source>
</evidence>
<evidence type="ECO:0000256" key="7">
    <source>
        <dbReference type="ARBA" id="ARBA00023136"/>
    </source>
</evidence>
<evidence type="ECO:0000256" key="1">
    <source>
        <dbReference type="ARBA" id="ARBA00004167"/>
    </source>
</evidence>
<evidence type="ECO:0000313" key="14">
    <source>
        <dbReference type="Ensembl" id="ENSAMXP00000047885.1"/>
    </source>
</evidence>
<dbReference type="InterPro" id="IPR003598">
    <property type="entry name" value="Ig_sub2"/>
</dbReference>
<keyword evidence="6 11" id="KW-1133">Transmembrane helix</keyword>
<keyword evidence="7 11" id="KW-0472">Membrane</keyword>
<dbReference type="InterPro" id="IPR013783">
    <property type="entry name" value="Ig-like_fold"/>
</dbReference>
<feature type="domain" description="Fibronectin type-III" evidence="13">
    <location>
        <begin position="776"/>
        <end position="887"/>
    </location>
</feature>
<evidence type="ECO:0000256" key="3">
    <source>
        <dbReference type="ARBA" id="ARBA00022692"/>
    </source>
</evidence>
<dbReference type="Ensembl" id="ENSAMXT00000056255.1">
    <property type="protein sequence ID" value="ENSAMXP00000047885.1"/>
    <property type="gene ID" value="ENSAMXG00000041624.1"/>
</dbReference>
<evidence type="ECO:0000256" key="2">
    <source>
        <dbReference type="ARBA" id="ARBA00008588"/>
    </source>
</evidence>
<keyword evidence="8" id="KW-1015">Disulfide bond</keyword>
<name>A0A3B1K1C3_ASTMX</name>
<keyword evidence="3 11" id="KW-0812">Transmembrane</keyword>
<dbReference type="SUPFAM" id="SSF49265">
    <property type="entry name" value="Fibronectin type III"/>
    <property type="match status" value="3"/>
</dbReference>
<dbReference type="FunFam" id="2.60.40.10:FF:000057">
    <property type="entry name" value="neural cell adhesion molecule L1"/>
    <property type="match status" value="1"/>
</dbReference>
<accession>A0A3B1K1C3</accession>
<feature type="compositionally biased region" description="Basic and acidic residues" evidence="10">
    <location>
        <begin position="1121"/>
        <end position="1140"/>
    </location>
</feature>
<dbReference type="SUPFAM" id="SSF48726">
    <property type="entry name" value="Immunoglobulin"/>
    <property type="match status" value="3"/>
</dbReference>
<keyword evidence="4" id="KW-0677">Repeat</keyword>
<feature type="domain" description="Fibronectin type-III" evidence="13">
    <location>
        <begin position="891"/>
        <end position="988"/>
    </location>
</feature>
<dbReference type="InterPro" id="IPR036116">
    <property type="entry name" value="FN3_sf"/>
</dbReference>
<evidence type="ECO:0000256" key="4">
    <source>
        <dbReference type="ARBA" id="ARBA00022737"/>
    </source>
</evidence>
<comment type="subcellular location">
    <subcellularLocation>
        <location evidence="1">Membrane</location>
        <topology evidence="1">Single-pass membrane protein</topology>
    </subcellularLocation>
</comment>